<dbReference type="InterPro" id="IPR036396">
    <property type="entry name" value="Cyt_P450_sf"/>
</dbReference>
<name>A0A6J0UR32_9SAUR</name>
<keyword evidence="6" id="KW-0472">Membrane</keyword>
<dbReference type="PRINTS" id="PR00385">
    <property type="entry name" value="P450"/>
</dbReference>
<dbReference type="InParanoid" id="A0A6J0UR32"/>
<keyword evidence="5" id="KW-0503">Monooxygenase</keyword>
<dbReference type="InterPro" id="IPR001128">
    <property type="entry name" value="Cyt_P450"/>
</dbReference>
<dbReference type="PANTHER" id="PTHR24291">
    <property type="entry name" value="CYTOCHROME P450 FAMILY 4"/>
    <property type="match status" value="1"/>
</dbReference>
<sequence length="534" mass="61915">MIEMGNQINTSWWSCLPGSISQLFRLTVGLILTCVVLMIIHLFQRRQKLLNAFRDFPGPPAHWLYGHIYKWENGGELRSVAKWTETFPRCFPLWFGRFVGGLLINHPEYAREVLSRGDPKHTLTHKFFLPFIGKGLILLDGTKWQQHRKLLTPGFHNEILKPYVTLIAESVKVMLDKWEKEVSEDPEASVEIYKDVCLMTLDSNMKCAFSFHSNCQMDRDNPYAKAIFDITYLITERMKIPLYQSNLIYWFTSQGHQFRKACRVSHCHTDRVIRERQKSLKDNNESILKKKHLDFLDILLLAKDEKGRPLPHEDIRAEADTFLAAGHDTSTSAISWLFYCMAQNPEHQQKCREEIKALLEDQDTIKWDHLRKMTYTTMCIKETLRIYPPISVMLRLLKEPLTFHDGRTLPEDLLVGISIYGIHRNPEIWNNPEAFDPMRFSPENSHSRHPYAFLPFSAGSRNCIGQQFALTEMKVALALTLLKFELKLDPAKPATPVVQIVTSPENGMYLKLKKLPPYLLSSCNNLEGNYLCET</sequence>
<keyword evidence="5" id="KW-0560">Oxidoreductase</keyword>
<dbReference type="PRINTS" id="PR00463">
    <property type="entry name" value="EP450I"/>
</dbReference>
<dbReference type="GO" id="GO:0004497">
    <property type="term" value="F:monooxygenase activity"/>
    <property type="evidence" value="ECO:0007669"/>
    <property type="project" value="UniProtKB-KW"/>
</dbReference>
<dbReference type="Pfam" id="PF00067">
    <property type="entry name" value="p450"/>
    <property type="match status" value="1"/>
</dbReference>
<dbReference type="InterPro" id="IPR017972">
    <property type="entry name" value="Cyt_P450_CS"/>
</dbReference>
<feature type="binding site" description="axial binding residue" evidence="4">
    <location>
        <position position="463"/>
    </location>
    <ligand>
        <name>heme</name>
        <dbReference type="ChEBI" id="CHEBI:30413"/>
    </ligand>
    <ligandPart>
        <name>Fe</name>
        <dbReference type="ChEBI" id="CHEBI:18248"/>
    </ligandPart>
</feature>
<proteinExistence type="inferred from homology"/>
<evidence type="ECO:0000256" key="2">
    <source>
        <dbReference type="ARBA" id="ARBA00022617"/>
    </source>
</evidence>
<evidence type="ECO:0000256" key="4">
    <source>
        <dbReference type="PIRSR" id="PIRSR602401-1"/>
    </source>
</evidence>
<dbReference type="RefSeq" id="XP_020663156.2">
    <property type="nucleotide sequence ID" value="XM_020807497.2"/>
</dbReference>
<dbReference type="GO" id="GO:0005789">
    <property type="term" value="C:endoplasmic reticulum membrane"/>
    <property type="evidence" value="ECO:0007669"/>
    <property type="project" value="UniProtKB-SubCell"/>
</dbReference>
<dbReference type="InterPro" id="IPR002401">
    <property type="entry name" value="Cyt_P450_E_grp-I"/>
</dbReference>
<evidence type="ECO:0000256" key="3">
    <source>
        <dbReference type="ARBA" id="ARBA00023004"/>
    </source>
</evidence>
<keyword evidence="2 4" id="KW-0349">Heme</keyword>
<feature type="transmembrane region" description="Helical" evidence="6">
    <location>
        <begin position="23"/>
        <end position="43"/>
    </location>
</feature>
<evidence type="ECO:0000256" key="6">
    <source>
        <dbReference type="SAM" id="Phobius"/>
    </source>
</evidence>
<gene>
    <name evidence="8" type="primary">LOC110086538</name>
</gene>
<evidence type="ECO:0000256" key="5">
    <source>
        <dbReference type="RuleBase" id="RU000461"/>
    </source>
</evidence>
<keyword evidence="3 4" id="KW-0408">Iron</keyword>
<reference evidence="8" key="1">
    <citation type="submission" date="2025-08" db="UniProtKB">
        <authorList>
            <consortium name="RefSeq"/>
        </authorList>
    </citation>
    <scope>IDENTIFICATION</scope>
</reference>
<dbReference type="GO" id="GO:0016705">
    <property type="term" value="F:oxidoreductase activity, acting on paired donors, with incorporation or reduction of molecular oxygen"/>
    <property type="evidence" value="ECO:0007669"/>
    <property type="project" value="InterPro"/>
</dbReference>
<dbReference type="SUPFAM" id="SSF48264">
    <property type="entry name" value="Cytochrome P450"/>
    <property type="match status" value="1"/>
</dbReference>
<evidence type="ECO:0000256" key="1">
    <source>
        <dbReference type="ARBA" id="ARBA00010617"/>
    </source>
</evidence>
<organism evidence="7 8">
    <name type="scientific">Pogona vitticeps</name>
    <name type="common">central bearded dragon</name>
    <dbReference type="NCBI Taxonomy" id="103695"/>
    <lineage>
        <taxon>Eukaryota</taxon>
        <taxon>Metazoa</taxon>
        <taxon>Chordata</taxon>
        <taxon>Craniata</taxon>
        <taxon>Vertebrata</taxon>
        <taxon>Euteleostomi</taxon>
        <taxon>Lepidosauria</taxon>
        <taxon>Squamata</taxon>
        <taxon>Bifurcata</taxon>
        <taxon>Unidentata</taxon>
        <taxon>Episquamata</taxon>
        <taxon>Toxicofera</taxon>
        <taxon>Iguania</taxon>
        <taxon>Acrodonta</taxon>
        <taxon>Agamidae</taxon>
        <taxon>Amphibolurinae</taxon>
        <taxon>Pogona</taxon>
    </lineage>
</organism>
<dbReference type="PANTHER" id="PTHR24291:SF201">
    <property type="entry name" value="CYTOCHROME P450, FAMILY 4, SUBFAMILY B, POLYPEPTIDE 7"/>
    <property type="match status" value="1"/>
</dbReference>
<dbReference type="GeneID" id="110086538"/>
<dbReference type="KEGG" id="pvt:110086538"/>
<dbReference type="Proteomes" id="UP001652642">
    <property type="component" value="Chromosome 4"/>
</dbReference>
<keyword evidence="7" id="KW-1185">Reference proteome</keyword>
<dbReference type="InterPro" id="IPR050196">
    <property type="entry name" value="Cytochrome_P450_Monoox"/>
</dbReference>
<dbReference type="PROSITE" id="PS00086">
    <property type="entry name" value="CYTOCHROME_P450"/>
    <property type="match status" value="1"/>
</dbReference>
<accession>A0A6J0UR32</accession>
<evidence type="ECO:0000313" key="8">
    <source>
        <dbReference type="RefSeq" id="XP_020663156.2"/>
    </source>
</evidence>
<dbReference type="AlphaFoldDB" id="A0A6J0UR32"/>
<protein>
    <submittedName>
        <fullName evidence="8">Cytochrome P450 4B1-like</fullName>
    </submittedName>
</protein>
<comment type="similarity">
    <text evidence="1 5">Belongs to the cytochrome P450 family.</text>
</comment>
<dbReference type="GO" id="GO:0005506">
    <property type="term" value="F:iron ion binding"/>
    <property type="evidence" value="ECO:0007669"/>
    <property type="project" value="InterPro"/>
</dbReference>
<keyword evidence="6" id="KW-0812">Transmembrane</keyword>
<evidence type="ECO:0000313" key="7">
    <source>
        <dbReference type="Proteomes" id="UP001652642"/>
    </source>
</evidence>
<keyword evidence="6" id="KW-1133">Transmembrane helix</keyword>
<keyword evidence="4 5" id="KW-0479">Metal-binding</keyword>
<comment type="cofactor">
    <cofactor evidence="4">
        <name>heme</name>
        <dbReference type="ChEBI" id="CHEBI:30413"/>
    </cofactor>
</comment>
<dbReference type="Gene3D" id="1.10.630.10">
    <property type="entry name" value="Cytochrome P450"/>
    <property type="match status" value="1"/>
</dbReference>
<dbReference type="GO" id="GO:0020037">
    <property type="term" value="F:heme binding"/>
    <property type="evidence" value="ECO:0007669"/>
    <property type="project" value="InterPro"/>
</dbReference>
<dbReference type="OrthoDB" id="1470350at2759"/>